<proteinExistence type="predicted"/>
<dbReference type="GO" id="GO:0007165">
    <property type="term" value="P:signal transduction"/>
    <property type="evidence" value="ECO:0007669"/>
    <property type="project" value="TreeGrafter"/>
</dbReference>
<feature type="domain" description="Serine-threonine/tyrosine-protein kinase catalytic" evidence="1">
    <location>
        <begin position="2"/>
        <end position="69"/>
    </location>
</feature>
<dbReference type="InterPro" id="IPR011009">
    <property type="entry name" value="Kinase-like_dom_sf"/>
</dbReference>
<comment type="caution">
    <text evidence="2">The sequence shown here is derived from an EMBL/GenBank/DDBJ whole genome shotgun (WGS) entry which is preliminary data.</text>
</comment>
<dbReference type="Proteomes" id="UP000266673">
    <property type="component" value="Unassembled WGS sequence"/>
</dbReference>
<dbReference type="GO" id="GO:0004672">
    <property type="term" value="F:protein kinase activity"/>
    <property type="evidence" value="ECO:0007669"/>
    <property type="project" value="InterPro"/>
</dbReference>
<gene>
    <name evidence="2" type="ORF">C2G38_2122519</name>
</gene>
<dbReference type="SUPFAM" id="SSF56112">
    <property type="entry name" value="Protein kinase-like (PK-like)"/>
    <property type="match status" value="1"/>
</dbReference>
<dbReference type="Gene3D" id="1.10.510.10">
    <property type="entry name" value="Transferase(Phosphotransferase) domain 1"/>
    <property type="match status" value="1"/>
</dbReference>
<sequence>LNKQPYTKASDIYSFGIIMWEILYELMLQVCNGLRPYISESIVSCYADLMKKCWHAEQEKRTTAAEICDIFAEWQNSENIYQNCMNLIKNYKT</sequence>
<keyword evidence="2" id="KW-0418">Kinase</keyword>
<dbReference type="AlphaFoldDB" id="A0A397U072"/>
<dbReference type="InterPro" id="IPR050167">
    <property type="entry name" value="Ser_Thr_protein_kinase"/>
</dbReference>
<protein>
    <submittedName>
        <fullName evidence="2">Kinase-like domain-containing protein</fullName>
    </submittedName>
</protein>
<keyword evidence="2" id="KW-0808">Transferase</keyword>
<evidence type="ECO:0000313" key="2">
    <source>
        <dbReference type="EMBL" id="RIB03675.1"/>
    </source>
</evidence>
<dbReference type="GO" id="GO:0005737">
    <property type="term" value="C:cytoplasm"/>
    <property type="evidence" value="ECO:0007669"/>
    <property type="project" value="TreeGrafter"/>
</dbReference>
<dbReference type="Pfam" id="PF07714">
    <property type="entry name" value="PK_Tyr_Ser-Thr"/>
    <property type="match status" value="1"/>
</dbReference>
<dbReference type="STRING" id="44941.A0A397U072"/>
<dbReference type="PANTHER" id="PTHR23257">
    <property type="entry name" value="SERINE-THREONINE PROTEIN KINASE"/>
    <property type="match status" value="1"/>
</dbReference>
<dbReference type="EMBL" id="QKWP01002345">
    <property type="protein sequence ID" value="RIB03675.1"/>
    <property type="molecule type" value="Genomic_DNA"/>
</dbReference>
<organism evidence="2 3">
    <name type="scientific">Gigaspora rosea</name>
    <dbReference type="NCBI Taxonomy" id="44941"/>
    <lineage>
        <taxon>Eukaryota</taxon>
        <taxon>Fungi</taxon>
        <taxon>Fungi incertae sedis</taxon>
        <taxon>Mucoromycota</taxon>
        <taxon>Glomeromycotina</taxon>
        <taxon>Glomeromycetes</taxon>
        <taxon>Diversisporales</taxon>
        <taxon>Gigasporaceae</taxon>
        <taxon>Gigaspora</taxon>
    </lineage>
</organism>
<feature type="non-terminal residue" evidence="2">
    <location>
        <position position="1"/>
    </location>
</feature>
<dbReference type="OrthoDB" id="2447989at2759"/>
<evidence type="ECO:0000313" key="3">
    <source>
        <dbReference type="Proteomes" id="UP000266673"/>
    </source>
</evidence>
<keyword evidence="3" id="KW-1185">Reference proteome</keyword>
<accession>A0A397U072</accession>
<name>A0A397U072_9GLOM</name>
<dbReference type="InterPro" id="IPR001245">
    <property type="entry name" value="Ser-Thr/Tyr_kinase_cat_dom"/>
</dbReference>
<evidence type="ECO:0000259" key="1">
    <source>
        <dbReference type="Pfam" id="PF07714"/>
    </source>
</evidence>
<reference evidence="2 3" key="1">
    <citation type="submission" date="2018-06" db="EMBL/GenBank/DDBJ databases">
        <title>Comparative genomics reveals the genomic features of Rhizophagus irregularis, R. cerebriforme, R. diaphanum and Gigaspora rosea, and their symbiotic lifestyle signature.</title>
        <authorList>
            <person name="Morin E."/>
            <person name="San Clemente H."/>
            <person name="Chen E.C.H."/>
            <person name="De La Providencia I."/>
            <person name="Hainaut M."/>
            <person name="Kuo A."/>
            <person name="Kohler A."/>
            <person name="Murat C."/>
            <person name="Tang N."/>
            <person name="Roy S."/>
            <person name="Loubradou J."/>
            <person name="Henrissat B."/>
            <person name="Grigoriev I.V."/>
            <person name="Corradi N."/>
            <person name="Roux C."/>
            <person name="Martin F.M."/>
        </authorList>
    </citation>
    <scope>NUCLEOTIDE SEQUENCE [LARGE SCALE GENOMIC DNA]</scope>
    <source>
        <strain evidence="2 3">DAOM 194757</strain>
    </source>
</reference>